<gene>
    <name evidence="2" type="ordered locus">Dde_3316</name>
</gene>
<dbReference type="RefSeq" id="WP_011369043.1">
    <property type="nucleotide sequence ID" value="NC_007519.1"/>
</dbReference>
<evidence type="ECO:0000259" key="1">
    <source>
        <dbReference type="Pfam" id="PF13439"/>
    </source>
</evidence>
<dbReference type="eggNOG" id="COG0438">
    <property type="taxonomic scope" value="Bacteria"/>
</dbReference>
<dbReference type="Pfam" id="PF13692">
    <property type="entry name" value="Glyco_trans_1_4"/>
    <property type="match status" value="1"/>
</dbReference>
<dbReference type="AlphaFoldDB" id="Q30W36"/>
<feature type="domain" description="Glycosyltransferase subfamily 4-like N-terminal" evidence="1">
    <location>
        <begin position="15"/>
        <end position="188"/>
    </location>
</feature>
<dbReference type="Proteomes" id="UP000002710">
    <property type="component" value="Chromosome"/>
</dbReference>
<dbReference type="PANTHER" id="PTHR45947">
    <property type="entry name" value="SULFOQUINOVOSYL TRANSFERASE SQD2"/>
    <property type="match status" value="1"/>
</dbReference>
<protein>
    <submittedName>
        <fullName evidence="2">Glycosyl transferase group 1</fullName>
    </submittedName>
</protein>
<dbReference type="DNASU" id="3758293"/>
<dbReference type="STRING" id="207559.Dde_3316"/>
<dbReference type="CAZy" id="GT4">
    <property type="family name" value="Glycosyltransferase Family 4"/>
</dbReference>
<evidence type="ECO:0000313" key="2">
    <source>
        <dbReference type="EMBL" id="ABB40110.1"/>
    </source>
</evidence>
<dbReference type="InterPro" id="IPR050194">
    <property type="entry name" value="Glycosyltransferase_grp1"/>
</dbReference>
<reference evidence="2 3" key="1">
    <citation type="journal article" date="2011" name="J. Bacteriol.">
        <title>Complete genome sequence and updated annotation of Desulfovibrio alaskensis G20.</title>
        <authorList>
            <person name="Hauser L.J."/>
            <person name="Land M.L."/>
            <person name="Brown S.D."/>
            <person name="Larimer F."/>
            <person name="Keller K.L."/>
            <person name="Rapp-Giles B.J."/>
            <person name="Price M.N."/>
            <person name="Lin M."/>
            <person name="Bruce D.C."/>
            <person name="Detter J.C."/>
            <person name="Tapia R."/>
            <person name="Han C.S."/>
            <person name="Goodwin L.A."/>
            <person name="Cheng J.F."/>
            <person name="Pitluck S."/>
            <person name="Copeland A."/>
            <person name="Lucas S."/>
            <person name="Nolan M."/>
            <person name="Lapidus A.L."/>
            <person name="Palumbo A.V."/>
            <person name="Wall J.D."/>
        </authorList>
    </citation>
    <scope>NUCLEOTIDE SEQUENCE [LARGE SCALE GENOMIC DNA]</scope>
    <source>
        <strain evidence="3">ATCC BAA 1058 / DSM 17464 / G20</strain>
    </source>
</reference>
<dbReference type="GO" id="GO:0016757">
    <property type="term" value="F:glycosyltransferase activity"/>
    <property type="evidence" value="ECO:0007669"/>
    <property type="project" value="TreeGrafter"/>
</dbReference>
<dbReference type="HOGENOM" id="CLU_009583_2_4_7"/>
<dbReference type="SMR" id="Q30W36"/>
<dbReference type="Pfam" id="PF13439">
    <property type="entry name" value="Glyco_transf_4"/>
    <property type="match status" value="1"/>
</dbReference>
<name>Q30W36_OLEA2</name>
<organism evidence="2 3">
    <name type="scientific">Oleidesulfovibrio alaskensis (strain ATCC BAA-1058 / DSM 17464 / G20)</name>
    <name type="common">Desulfovibrio alaskensis</name>
    <dbReference type="NCBI Taxonomy" id="207559"/>
    <lineage>
        <taxon>Bacteria</taxon>
        <taxon>Pseudomonadati</taxon>
        <taxon>Thermodesulfobacteriota</taxon>
        <taxon>Desulfovibrionia</taxon>
        <taxon>Desulfovibrionales</taxon>
        <taxon>Desulfovibrionaceae</taxon>
        <taxon>Oleidesulfovibrio</taxon>
    </lineage>
</organism>
<dbReference type="InterPro" id="IPR028098">
    <property type="entry name" value="Glyco_trans_4-like_N"/>
</dbReference>
<sequence>MQISFISHEYPPVSGGGSTALHEYASGLATRGHAVQVVTVGTGAHDTVDTEDGVQVVRLAAGRKSLLAPSKAELIRSCAALRLKSMPHLRRHEPEVLVAFFAFPAGFLAAPLAAKLNIPLVVSLRGSDVPGFSAKRLGVFGPLLPYLFRRATRHAAAVVPNGRRLADMAAPYLHTGSRVQVIPNGVDTLRFAPQGAEHGSMGGPLRVLFVGQMIARKQCLVLAQALHEVAARGVPLQVSFAGSGPLEQDIRRIVSSLDPVVGVTFTGHVPRNAIADLYGAHDVLVHLSQAEGVSNVLMEALSSGLCLVAADTAVDAAIDGVPRQAPAEDGGIILLPVDCGPVVLGATLAGLACNRSLVEEQQRLARRTALKNSWQVRVGELEDLLTGSIAGCQAS</sequence>
<keyword evidence="3" id="KW-1185">Reference proteome</keyword>
<dbReference type="KEGG" id="dde:Dde_3316"/>
<keyword evidence="2" id="KW-0808">Transferase</keyword>
<dbReference type="PANTHER" id="PTHR45947:SF3">
    <property type="entry name" value="SULFOQUINOVOSYL TRANSFERASE SQD2"/>
    <property type="match status" value="1"/>
</dbReference>
<evidence type="ECO:0000313" key="3">
    <source>
        <dbReference type="Proteomes" id="UP000002710"/>
    </source>
</evidence>
<dbReference type="Gene3D" id="3.40.50.2000">
    <property type="entry name" value="Glycogen Phosphorylase B"/>
    <property type="match status" value="2"/>
</dbReference>
<dbReference type="EMBL" id="CP000112">
    <property type="protein sequence ID" value="ABB40110.1"/>
    <property type="molecule type" value="Genomic_DNA"/>
</dbReference>
<proteinExistence type="predicted"/>
<dbReference type="SUPFAM" id="SSF53756">
    <property type="entry name" value="UDP-Glycosyltransferase/glycogen phosphorylase"/>
    <property type="match status" value="1"/>
</dbReference>
<accession>Q30W36</accession>